<dbReference type="Pfam" id="PF03479">
    <property type="entry name" value="PCC"/>
    <property type="match status" value="1"/>
</dbReference>
<dbReference type="SUPFAM" id="SSF117856">
    <property type="entry name" value="AF0104/ALDC/Ptd012-like"/>
    <property type="match status" value="1"/>
</dbReference>
<name>A0A1M5B2G0_9THEO</name>
<dbReference type="PROSITE" id="PS51742">
    <property type="entry name" value="PPC"/>
    <property type="match status" value="1"/>
</dbReference>
<keyword evidence="3" id="KW-1185">Reference proteome</keyword>
<organism evidence="2 3">
    <name type="scientific">Caldanaerobius fijiensis DSM 17918</name>
    <dbReference type="NCBI Taxonomy" id="1121256"/>
    <lineage>
        <taxon>Bacteria</taxon>
        <taxon>Bacillati</taxon>
        <taxon>Bacillota</taxon>
        <taxon>Clostridia</taxon>
        <taxon>Thermoanaerobacterales</taxon>
        <taxon>Thermoanaerobacteraceae</taxon>
        <taxon>Caldanaerobius</taxon>
    </lineage>
</organism>
<feature type="domain" description="PPC" evidence="1">
    <location>
        <begin position="7"/>
        <end position="144"/>
    </location>
</feature>
<dbReference type="OrthoDB" id="9791702at2"/>
<dbReference type="AlphaFoldDB" id="A0A1M5B2G0"/>
<sequence length="148" mass="16568">MEYFSVPKIGRAFVLRLDQGDYVLESINDLIKKEGIRDAVVVSAIGTLDRCILHMVTTTGYPPVEHFERWEDKPLELSSIDGVIADGKPHLHAVVADREKAYSGHLEEGCRVLYLAEIVIVELVGANLSRIYDKNNILKLKLISNNGH</sequence>
<dbReference type="Proteomes" id="UP000184088">
    <property type="component" value="Unassembled WGS sequence"/>
</dbReference>
<dbReference type="EMBL" id="FQVH01000019">
    <property type="protein sequence ID" value="SHF36527.1"/>
    <property type="molecule type" value="Genomic_DNA"/>
</dbReference>
<dbReference type="RefSeq" id="WP_073344214.1">
    <property type="nucleotide sequence ID" value="NZ_FQVH01000019.1"/>
</dbReference>
<dbReference type="PANTHER" id="PTHR34988">
    <property type="entry name" value="PROTEIN, PUTATIVE-RELATED"/>
    <property type="match status" value="1"/>
</dbReference>
<dbReference type="CDD" id="cd11378">
    <property type="entry name" value="DUF296"/>
    <property type="match status" value="1"/>
</dbReference>
<evidence type="ECO:0000313" key="2">
    <source>
        <dbReference type="EMBL" id="SHF36527.1"/>
    </source>
</evidence>
<gene>
    <name evidence="2" type="ORF">SAMN02746089_01777</name>
</gene>
<reference evidence="2 3" key="1">
    <citation type="submission" date="2016-11" db="EMBL/GenBank/DDBJ databases">
        <authorList>
            <person name="Jaros S."/>
            <person name="Januszkiewicz K."/>
            <person name="Wedrychowicz H."/>
        </authorList>
    </citation>
    <scope>NUCLEOTIDE SEQUENCE [LARGE SCALE GENOMIC DNA]</scope>
    <source>
        <strain evidence="2 3">DSM 17918</strain>
    </source>
</reference>
<evidence type="ECO:0000313" key="3">
    <source>
        <dbReference type="Proteomes" id="UP000184088"/>
    </source>
</evidence>
<accession>A0A1M5B2G0</accession>
<evidence type="ECO:0000259" key="1">
    <source>
        <dbReference type="PROSITE" id="PS51742"/>
    </source>
</evidence>
<dbReference type="STRING" id="1121256.SAMN02746089_01777"/>
<proteinExistence type="predicted"/>
<dbReference type="Gene3D" id="3.30.1330.80">
    <property type="entry name" value="Hypothetical protein, similar to alpha- acetolactate decarboxylase, domain 2"/>
    <property type="match status" value="1"/>
</dbReference>
<protein>
    <recommendedName>
        <fullName evidence="1">PPC domain-containing protein</fullName>
    </recommendedName>
</protein>
<dbReference type="PANTHER" id="PTHR34988:SF1">
    <property type="entry name" value="DNA-BINDING PROTEIN"/>
    <property type="match status" value="1"/>
</dbReference>
<dbReference type="InterPro" id="IPR005175">
    <property type="entry name" value="PPC_dom"/>
</dbReference>